<dbReference type="InterPro" id="IPR027417">
    <property type="entry name" value="P-loop_NTPase"/>
</dbReference>
<protein>
    <submittedName>
        <fullName evidence="3">AAA family ATPase</fullName>
    </submittedName>
</protein>
<dbReference type="Pfam" id="PF20469">
    <property type="entry name" value="OLD-like_TOPRIM"/>
    <property type="match status" value="1"/>
</dbReference>
<feature type="domain" description="OLD protein-like TOPRIM" evidence="2">
    <location>
        <begin position="449"/>
        <end position="516"/>
    </location>
</feature>
<dbReference type="RefSeq" id="WP_270663478.1">
    <property type="nucleotide sequence ID" value="NZ_CP170812.1"/>
</dbReference>
<reference evidence="3" key="1">
    <citation type="submission" date="2021-02" db="EMBL/GenBank/DDBJ databases">
        <title>Infant gut strain persistence is associated with maternal origin, phylogeny, and functional potential including surface adhesion and iron acquisition.</title>
        <authorList>
            <person name="Lou Y.C."/>
        </authorList>
    </citation>
    <scope>NUCLEOTIDE SEQUENCE</scope>
    <source>
        <strain evidence="3">L3_101_367G1_dasL3_101_367G1_metabat.metabat.26</strain>
    </source>
</reference>
<dbReference type="PANTHER" id="PTHR43581:SF4">
    <property type="entry name" value="ATP_GTP PHOSPHATASE"/>
    <property type="match status" value="1"/>
</dbReference>
<dbReference type="InterPro" id="IPR041685">
    <property type="entry name" value="AAA_GajA/Old/RecF-like"/>
</dbReference>
<dbReference type="Gene3D" id="3.40.50.300">
    <property type="entry name" value="P-loop containing nucleotide triphosphate hydrolases"/>
    <property type="match status" value="1"/>
</dbReference>
<evidence type="ECO:0000313" key="4">
    <source>
        <dbReference type="Proteomes" id="UP000733372"/>
    </source>
</evidence>
<dbReference type="SUPFAM" id="SSF52540">
    <property type="entry name" value="P-loop containing nucleoside triphosphate hydrolases"/>
    <property type="match status" value="1"/>
</dbReference>
<evidence type="ECO:0000259" key="1">
    <source>
        <dbReference type="Pfam" id="PF13175"/>
    </source>
</evidence>
<evidence type="ECO:0000259" key="2">
    <source>
        <dbReference type="Pfam" id="PF20469"/>
    </source>
</evidence>
<dbReference type="EMBL" id="JAGZAM010000019">
    <property type="protein sequence ID" value="MBS5688304.1"/>
    <property type="molecule type" value="Genomic_DNA"/>
</dbReference>
<evidence type="ECO:0000313" key="3">
    <source>
        <dbReference type="EMBL" id="MBS5688304.1"/>
    </source>
</evidence>
<comment type="caution">
    <text evidence="3">The sequence shown here is derived from an EMBL/GenBank/DDBJ whole genome shotgun (WGS) entry which is preliminary data.</text>
</comment>
<dbReference type="PANTHER" id="PTHR43581">
    <property type="entry name" value="ATP/GTP PHOSPHATASE"/>
    <property type="match status" value="1"/>
</dbReference>
<proteinExistence type="predicted"/>
<dbReference type="Proteomes" id="UP000733372">
    <property type="component" value="Unassembled WGS sequence"/>
</dbReference>
<name>A0A943G138_9FIRM</name>
<dbReference type="InterPro" id="IPR051396">
    <property type="entry name" value="Bact_Antivir_Def_Nuclease"/>
</dbReference>
<feature type="domain" description="Endonuclease GajA/Old nuclease/RecF-like AAA" evidence="1">
    <location>
        <begin position="1"/>
        <end position="389"/>
    </location>
</feature>
<dbReference type="AlphaFoldDB" id="A0A943G138"/>
<dbReference type="CDD" id="cd01026">
    <property type="entry name" value="TOPRIM_OLD"/>
    <property type="match status" value="1"/>
</dbReference>
<organism evidence="3 4">
    <name type="scientific">Faecalibacterium prausnitzii</name>
    <dbReference type="NCBI Taxonomy" id="853"/>
    <lineage>
        <taxon>Bacteria</taxon>
        <taxon>Bacillati</taxon>
        <taxon>Bacillota</taxon>
        <taxon>Clostridia</taxon>
        <taxon>Eubacteriales</taxon>
        <taxon>Oscillospiraceae</taxon>
        <taxon>Faecalibacterium</taxon>
    </lineage>
</organism>
<accession>A0A943G138</accession>
<sequence length="714" mass="81075">MFLKYLQIRNFRNLLSSRFEFSPGANTIIGENDSGKSNSMTALRILLDSGYFYDSKRLKETDFSEVLGDWKGHWIIISAFFDKITDDDKQDELCAELTPREENVEFLRSYIRCAGNDFGTVTLFIRPIRSVRMELSRAANKESFDEIRKKISLSDYEFFYTSRSQADFTDPQVYKNLVGDFDQGFYTDPEAEDLQILGTKIDILSVWQHISVVFIDALRDAESELKKPRNPIRRVFDSVQGEITSASKQEIKDKIHALNNTISTIPQIENIGQDVSGKLHEIVGLVYSPEITVESKIKEDIESLAKYLTVSPAGDIDIDRLGLGHLNILYIALKLVEFEYNRHHEILNIMVIEEPEAHIHTHIQKTLFDSLKISRDYTQVIMTTHSTHLSEVSDIRKVNILKSGTLFSTVMQPAKHLDDFGEKSLNIKKGLSLSMCLERYLDAKRSVLLFSKGVVLVEGDGEEILLPSMVKKALGVSLDEIGIGLINVGSVSFEYVASLFDDKRLQRHCAIITDSDAIMPDAKKCHIEAAKRGETRTEKLNSLYGDNRWVDMFYAPYTFEVDFANESRNHRFIETVIKAHYTQETAIDGHVRELSGTDDAKRYDTVLTVAKELGKGWYATLLSTVIDETVIIPSYMLQALAFVSQSIIDEKLLKKMALHTLEGYYGDSAVVLKEFLTNAKTPDEISTAIQAFCDTYPDNNFAYFISFRKDVVHG</sequence>
<gene>
    <name evidence="3" type="ORF">KHW66_09980</name>
</gene>
<dbReference type="Pfam" id="PF13175">
    <property type="entry name" value="AAA_15"/>
    <property type="match status" value="1"/>
</dbReference>
<dbReference type="InterPro" id="IPR034139">
    <property type="entry name" value="TOPRIM_OLD"/>
</dbReference>